<evidence type="ECO:0000313" key="3">
    <source>
        <dbReference type="Proteomes" id="UP001189429"/>
    </source>
</evidence>
<feature type="region of interest" description="Disordered" evidence="1">
    <location>
        <begin position="44"/>
        <end position="74"/>
    </location>
</feature>
<proteinExistence type="predicted"/>
<dbReference type="Proteomes" id="UP001189429">
    <property type="component" value="Unassembled WGS sequence"/>
</dbReference>
<protein>
    <submittedName>
        <fullName evidence="2">Uncharacterized protein</fullName>
    </submittedName>
</protein>
<accession>A0ABN9WA87</accession>
<name>A0ABN9WA87_9DINO</name>
<reference evidence="2" key="1">
    <citation type="submission" date="2023-10" db="EMBL/GenBank/DDBJ databases">
        <authorList>
            <person name="Chen Y."/>
            <person name="Shah S."/>
            <person name="Dougan E. K."/>
            <person name="Thang M."/>
            <person name="Chan C."/>
        </authorList>
    </citation>
    <scope>NUCLEOTIDE SEQUENCE [LARGE SCALE GENOMIC DNA]</scope>
</reference>
<feature type="compositionally biased region" description="Basic and acidic residues" evidence="1">
    <location>
        <begin position="98"/>
        <end position="119"/>
    </location>
</feature>
<feature type="region of interest" description="Disordered" evidence="1">
    <location>
        <begin position="91"/>
        <end position="125"/>
    </location>
</feature>
<evidence type="ECO:0000313" key="2">
    <source>
        <dbReference type="EMBL" id="CAK0883153.1"/>
    </source>
</evidence>
<sequence length="125" mass="12619">MPDGPGRAPPCCLCITPGGAAGTSFCLTSPSLLDLPVPLGPKAWVASRPPTDRYTADGAGRPTAPRGGHVANGPRAVSARGLAHVQLAAVAASEDEDVGSKAKEDKDTLEDKQDKEDKAACASSA</sequence>
<organism evidence="2 3">
    <name type="scientific">Prorocentrum cordatum</name>
    <dbReference type="NCBI Taxonomy" id="2364126"/>
    <lineage>
        <taxon>Eukaryota</taxon>
        <taxon>Sar</taxon>
        <taxon>Alveolata</taxon>
        <taxon>Dinophyceae</taxon>
        <taxon>Prorocentrales</taxon>
        <taxon>Prorocentraceae</taxon>
        <taxon>Prorocentrum</taxon>
    </lineage>
</organism>
<dbReference type="EMBL" id="CAUYUJ010018382">
    <property type="protein sequence ID" value="CAK0883153.1"/>
    <property type="molecule type" value="Genomic_DNA"/>
</dbReference>
<gene>
    <name evidence="2" type="ORF">PCOR1329_LOCUS65426</name>
</gene>
<keyword evidence="3" id="KW-1185">Reference proteome</keyword>
<comment type="caution">
    <text evidence="2">The sequence shown here is derived from an EMBL/GenBank/DDBJ whole genome shotgun (WGS) entry which is preliminary data.</text>
</comment>
<evidence type="ECO:0000256" key="1">
    <source>
        <dbReference type="SAM" id="MobiDB-lite"/>
    </source>
</evidence>